<dbReference type="Pfam" id="PF07347">
    <property type="entry name" value="CI-B14_5a"/>
    <property type="match status" value="1"/>
</dbReference>
<dbReference type="PANTHER" id="PTHR12485:SF1">
    <property type="entry name" value="NADH DEHYDROGENASE [UBIQUINONE] 1 ALPHA SUBCOMPLEX SUBUNIT 7"/>
    <property type="match status" value="1"/>
</dbReference>
<comment type="similarity">
    <text evidence="3">Belongs to the complex I NDUFA7 subunit family.</text>
</comment>
<evidence type="ECO:0000256" key="3">
    <source>
        <dbReference type="ARBA" id="ARBA00005482"/>
    </source>
</evidence>
<evidence type="ECO:0000313" key="16">
    <source>
        <dbReference type="Proteomes" id="UP000046395"/>
    </source>
</evidence>
<keyword evidence="12" id="KW-0472">Membrane</keyword>
<evidence type="ECO:0000313" key="18">
    <source>
        <dbReference type="WBParaSite" id="TMUE_3000014454.1"/>
    </source>
</evidence>
<feature type="region of interest" description="Disordered" evidence="15">
    <location>
        <begin position="135"/>
        <end position="157"/>
    </location>
</feature>
<dbReference type="AlphaFoldDB" id="A0A5S6R597"/>
<evidence type="ECO:0000256" key="1">
    <source>
        <dbReference type="ARBA" id="ARBA00003195"/>
    </source>
</evidence>
<sequence length="195" mass="22372">MLGALLHPDKVFNLKAFDPTEFNSTLRQASRCFEKISADKMAARRKMVDVSMRIQSSPLIQFLRDKLTRMRRFTQDGKLVRDGYEDCLRFPEEISARSAALPNLPGGVHHKISDNYYFERDARRMVKPPVVAYDSTANVPLPEPRPPKLDPESSRFSSVAPLPGVGYRWKRNPVDELSQTKDDPALKYLERYDSI</sequence>
<evidence type="ECO:0000256" key="8">
    <source>
        <dbReference type="ARBA" id="ARBA00022792"/>
    </source>
</evidence>
<protein>
    <recommendedName>
        <fullName evidence="5">NADH dehydrogenase [ubiquinone] 1 alpha subcomplex subunit 7</fullName>
    </recommendedName>
    <alternativeName>
        <fullName evidence="14">Complex I-B14.5a</fullName>
    </alternativeName>
    <alternativeName>
        <fullName evidence="13">NADH-ubiquinone oxidoreductase subunit B14.5a</fullName>
    </alternativeName>
</protein>
<accession>A0A5S6R597</accession>
<evidence type="ECO:0000256" key="12">
    <source>
        <dbReference type="ARBA" id="ARBA00023136"/>
    </source>
</evidence>
<dbReference type="GO" id="GO:0005743">
    <property type="term" value="C:mitochondrial inner membrane"/>
    <property type="evidence" value="ECO:0007669"/>
    <property type="project" value="UniProtKB-SubCell"/>
</dbReference>
<keyword evidence="7" id="KW-0679">Respiratory chain</keyword>
<comment type="subunit">
    <text evidence="4">Complex I is composed of 45 different subunits.</text>
</comment>
<dbReference type="WBParaSite" id="TMUE_0000002418.1">
    <property type="protein sequence ID" value="TMUE_0000002418.1"/>
    <property type="gene ID" value="WBGene00298260"/>
</dbReference>
<dbReference type="Proteomes" id="UP000046395">
    <property type="component" value="Unassembled WGS sequence"/>
</dbReference>
<evidence type="ECO:0000256" key="6">
    <source>
        <dbReference type="ARBA" id="ARBA00022448"/>
    </source>
</evidence>
<evidence type="ECO:0000256" key="15">
    <source>
        <dbReference type="SAM" id="MobiDB-lite"/>
    </source>
</evidence>
<name>A0A5S6R597_TRIMR</name>
<comment type="function">
    <text evidence="1">Accessory subunit of the mitochondrial membrane respiratory chain NADH dehydrogenase (Complex I), that is believed not to be involved in catalysis. Complex I functions in the transfer of electrons from NADH to the respiratory chain. The immediate electron acceptor for the enzyme is believed to be ubiquinone.</text>
</comment>
<dbReference type="GO" id="GO:0006120">
    <property type="term" value="P:mitochondrial electron transport, NADH to ubiquinone"/>
    <property type="evidence" value="ECO:0007669"/>
    <property type="project" value="TreeGrafter"/>
</dbReference>
<keyword evidence="8" id="KW-0999">Mitochondrion inner membrane</keyword>
<reference evidence="16" key="1">
    <citation type="submission" date="2014-03" db="EMBL/GenBank/DDBJ databases">
        <title>The whipworm genome and dual-species transcriptomics of an intimate host-pathogen interaction.</title>
        <authorList>
            <person name="Foth B.J."/>
            <person name="Tsai I.J."/>
            <person name="Reid A.J."/>
            <person name="Bancroft A.J."/>
            <person name="Nichol S."/>
            <person name="Tracey A."/>
            <person name="Holroyd N."/>
            <person name="Cotton J.A."/>
            <person name="Stanley E.J."/>
            <person name="Zarowiecki M."/>
            <person name="Liu J.Z."/>
            <person name="Huckvale T."/>
            <person name="Cooper P.J."/>
            <person name="Grencis R.K."/>
            <person name="Berriman M."/>
        </authorList>
    </citation>
    <scope>NUCLEOTIDE SEQUENCE [LARGE SCALE GENOMIC DNA]</scope>
    <source>
        <strain evidence="16">Edinburgh</strain>
    </source>
</reference>
<organism evidence="16 18">
    <name type="scientific">Trichuris muris</name>
    <name type="common">Mouse whipworm</name>
    <dbReference type="NCBI Taxonomy" id="70415"/>
    <lineage>
        <taxon>Eukaryota</taxon>
        <taxon>Metazoa</taxon>
        <taxon>Ecdysozoa</taxon>
        <taxon>Nematoda</taxon>
        <taxon>Enoplea</taxon>
        <taxon>Dorylaimia</taxon>
        <taxon>Trichinellida</taxon>
        <taxon>Trichuridae</taxon>
        <taxon>Trichuris</taxon>
    </lineage>
</organism>
<evidence type="ECO:0000256" key="10">
    <source>
        <dbReference type="ARBA" id="ARBA00022990"/>
    </source>
</evidence>
<evidence type="ECO:0000256" key="7">
    <source>
        <dbReference type="ARBA" id="ARBA00022660"/>
    </source>
</evidence>
<evidence type="ECO:0000256" key="4">
    <source>
        <dbReference type="ARBA" id="ARBA00011533"/>
    </source>
</evidence>
<dbReference type="InterPro" id="IPR009947">
    <property type="entry name" value="NDUA7"/>
</dbReference>
<keyword evidence="11" id="KW-0496">Mitochondrion</keyword>
<dbReference type="STRING" id="70415.A0A5S6R597"/>
<evidence type="ECO:0000256" key="11">
    <source>
        <dbReference type="ARBA" id="ARBA00023128"/>
    </source>
</evidence>
<comment type="subcellular location">
    <subcellularLocation>
        <location evidence="2">Mitochondrion inner membrane</location>
        <topology evidence="2">Peripheral membrane protein</topology>
        <orientation evidence="2">Matrix side</orientation>
    </subcellularLocation>
</comment>
<evidence type="ECO:0000256" key="5">
    <source>
        <dbReference type="ARBA" id="ARBA00016383"/>
    </source>
</evidence>
<keyword evidence="10" id="KW-0007">Acetylation</keyword>
<evidence type="ECO:0000313" key="17">
    <source>
        <dbReference type="WBParaSite" id="TMUE_0000002418.1"/>
    </source>
</evidence>
<keyword evidence="16" id="KW-1185">Reference proteome</keyword>
<reference evidence="17 18" key="2">
    <citation type="submission" date="2019-12" db="UniProtKB">
        <authorList>
            <consortium name="WormBaseParasite"/>
        </authorList>
    </citation>
    <scope>IDENTIFICATION</scope>
</reference>
<keyword evidence="6" id="KW-0813">Transport</keyword>
<evidence type="ECO:0000256" key="13">
    <source>
        <dbReference type="ARBA" id="ARBA00030360"/>
    </source>
</evidence>
<keyword evidence="9" id="KW-0249">Electron transport</keyword>
<evidence type="ECO:0000256" key="14">
    <source>
        <dbReference type="ARBA" id="ARBA00033401"/>
    </source>
</evidence>
<proteinExistence type="inferred from homology"/>
<evidence type="ECO:0000256" key="9">
    <source>
        <dbReference type="ARBA" id="ARBA00022982"/>
    </source>
</evidence>
<dbReference type="WBParaSite" id="TMUE_3000014454.1">
    <property type="protein sequence ID" value="TMUE_3000014454.1"/>
    <property type="gene ID" value="WBGene00302214"/>
</dbReference>
<dbReference type="PANTHER" id="PTHR12485">
    <property type="entry name" value="NADH-UBIQUINONE OXIDOREDUCTASE SUBUNIT B"/>
    <property type="match status" value="1"/>
</dbReference>
<evidence type="ECO:0000256" key="2">
    <source>
        <dbReference type="ARBA" id="ARBA00004443"/>
    </source>
</evidence>